<gene>
    <name evidence="7" type="ORF">E1298_37580</name>
</gene>
<evidence type="ECO:0000256" key="3">
    <source>
        <dbReference type="ARBA" id="ARBA00022692"/>
    </source>
</evidence>
<feature type="transmembrane region" description="Helical" evidence="6">
    <location>
        <begin position="283"/>
        <end position="301"/>
    </location>
</feature>
<dbReference type="EMBL" id="SMKU01000323">
    <property type="protein sequence ID" value="TDD69369.1"/>
    <property type="molecule type" value="Genomic_DNA"/>
</dbReference>
<sequence length="415" mass="43665">MLNILSPLALYRDPSVAPLLFARLISSAGVGFGQLALAWGVMGLGYGAGGLSIVLACNSVPALLIIFGGLAGDHFRRHHVLMAAEIVTCVAWLALGACFLTKKAPLPLLCSLAMLSGVATALFLPTIRGITADLLQDGKRSAGNALINQTQSVGLLTGLATSGLLVTALGPGWAASIRGVLCAVSGLLLSQLKTARWHNDKNHLLRDLRVGWREFVAFRWVWIMTLQYTVVIIAMVCYCDIAGPLYMSHGHGGAPAWGIVTACEPVGALAGALIGAHWRPSRRVLTAATLPAVGAIPMFMMGTEAPWPLLAAATLIPGGCQAIYYVLWTTALQNAFAPQVLVRVNSWNIIATYILMPITLLTAGPLVTELGVQNAVLGTGALTVLATGCAVLFLRASPHESKTTHRMAEQVGVLQ</sequence>
<dbReference type="PANTHER" id="PTHR23513">
    <property type="entry name" value="INTEGRAL MEMBRANE EFFLUX PROTEIN-RELATED"/>
    <property type="match status" value="1"/>
</dbReference>
<comment type="subcellular location">
    <subcellularLocation>
        <location evidence="1">Cell membrane</location>
        <topology evidence="1">Multi-pass membrane protein</topology>
    </subcellularLocation>
</comment>
<feature type="transmembrane region" description="Helical" evidence="6">
    <location>
        <begin position="340"/>
        <end position="363"/>
    </location>
</feature>
<evidence type="ECO:0000256" key="5">
    <source>
        <dbReference type="ARBA" id="ARBA00023136"/>
    </source>
</evidence>
<feature type="transmembrane region" description="Helical" evidence="6">
    <location>
        <begin position="216"/>
        <end position="236"/>
    </location>
</feature>
<dbReference type="GO" id="GO:0022857">
    <property type="term" value="F:transmembrane transporter activity"/>
    <property type="evidence" value="ECO:0007669"/>
    <property type="project" value="InterPro"/>
</dbReference>
<keyword evidence="3 6" id="KW-0812">Transmembrane</keyword>
<accession>A0A4R5AE20</accession>
<evidence type="ECO:0000256" key="6">
    <source>
        <dbReference type="SAM" id="Phobius"/>
    </source>
</evidence>
<feature type="transmembrane region" description="Helical" evidence="6">
    <location>
        <begin position="375"/>
        <end position="394"/>
    </location>
</feature>
<feature type="transmembrane region" description="Helical" evidence="6">
    <location>
        <begin position="307"/>
        <end position="328"/>
    </location>
</feature>
<dbReference type="SUPFAM" id="SSF103473">
    <property type="entry name" value="MFS general substrate transporter"/>
    <property type="match status" value="1"/>
</dbReference>
<feature type="transmembrane region" description="Helical" evidence="6">
    <location>
        <begin position="256"/>
        <end position="276"/>
    </location>
</feature>
<dbReference type="GO" id="GO:0005886">
    <property type="term" value="C:plasma membrane"/>
    <property type="evidence" value="ECO:0007669"/>
    <property type="project" value="UniProtKB-SubCell"/>
</dbReference>
<evidence type="ECO:0000313" key="7">
    <source>
        <dbReference type="EMBL" id="TDD69369.1"/>
    </source>
</evidence>
<keyword evidence="4 6" id="KW-1133">Transmembrane helix</keyword>
<proteinExistence type="predicted"/>
<dbReference type="Gene3D" id="1.20.1250.20">
    <property type="entry name" value="MFS general substrate transporter like domains"/>
    <property type="match status" value="1"/>
</dbReference>
<reference evidence="7 8" key="1">
    <citation type="submission" date="2019-03" db="EMBL/GenBank/DDBJ databases">
        <title>Draft genome sequences of novel Actinobacteria.</title>
        <authorList>
            <person name="Sahin N."/>
            <person name="Ay H."/>
            <person name="Saygin H."/>
        </authorList>
    </citation>
    <scope>NUCLEOTIDE SEQUENCE [LARGE SCALE GENOMIC DNA]</scope>
    <source>
        <strain evidence="7 8">H3C3</strain>
    </source>
</reference>
<dbReference type="Pfam" id="PF07690">
    <property type="entry name" value="MFS_1"/>
    <property type="match status" value="1"/>
</dbReference>
<comment type="caution">
    <text evidence="7">The sequence shown here is derived from an EMBL/GenBank/DDBJ whole genome shotgun (WGS) entry which is preliminary data.</text>
</comment>
<keyword evidence="5 6" id="KW-0472">Membrane</keyword>
<feature type="transmembrane region" description="Helical" evidence="6">
    <location>
        <begin position="20"/>
        <end position="42"/>
    </location>
</feature>
<dbReference type="InterPro" id="IPR011701">
    <property type="entry name" value="MFS"/>
</dbReference>
<dbReference type="RefSeq" id="WP_131901983.1">
    <property type="nucleotide sequence ID" value="NZ_SMKU01000323.1"/>
</dbReference>
<evidence type="ECO:0000256" key="4">
    <source>
        <dbReference type="ARBA" id="ARBA00022989"/>
    </source>
</evidence>
<dbReference type="AlphaFoldDB" id="A0A4R5AE20"/>
<dbReference type="InterPro" id="IPR036259">
    <property type="entry name" value="MFS_trans_sf"/>
</dbReference>
<feature type="transmembrane region" description="Helical" evidence="6">
    <location>
        <begin position="145"/>
        <end position="169"/>
    </location>
</feature>
<dbReference type="Proteomes" id="UP000294513">
    <property type="component" value="Unassembled WGS sequence"/>
</dbReference>
<evidence type="ECO:0000256" key="1">
    <source>
        <dbReference type="ARBA" id="ARBA00004651"/>
    </source>
</evidence>
<protein>
    <submittedName>
        <fullName evidence="7">MFS transporter</fullName>
    </submittedName>
</protein>
<dbReference type="OrthoDB" id="4528313at2"/>
<feature type="transmembrane region" description="Helical" evidence="6">
    <location>
        <begin position="80"/>
        <end position="100"/>
    </location>
</feature>
<evidence type="ECO:0000256" key="2">
    <source>
        <dbReference type="ARBA" id="ARBA00022475"/>
    </source>
</evidence>
<evidence type="ECO:0000313" key="8">
    <source>
        <dbReference type="Proteomes" id="UP000294513"/>
    </source>
</evidence>
<organism evidence="7 8">
    <name type="scientific">Actinomadura rubrisoli</name>
    <dbReference type="NCBI Taxonomy" id="2530368"/>
    <lineage>
        <taxon>Bacteria</taxon>
        <taxon>Bacillati</taxon>
        <taxon>Actinomycetota</taxon>
        <taxon>Actinomycetes</taxon>
        <taxon>Streptosporangiales</taxon>
        <taxon>Thermomonosporaceae</taxon>
        <taxon>Actinomadura</taxon>
    </lineage>
</organism>
<feature type="transmembrane region" description="Helical" evidence="6">
    <location>
        <begin position="106"/>
        <end position="124"/>
    </location>
</feature>
<feature type="transmembrane region" description="Helical" evidence="6">
    <location>
        <begin position="48"/>
        <end position="68"/>
    </location>
</feature>
<dbReference type="CDD" id="cd06173">
    <property type="entry name" value="MFS_MefA_like"/>
    <property type="match status" value="1"/>
</dbReference>
<keyword evidence="8" id="KW-1185">Reference proteome</keyword>
<dbReference type="PANTHER" id="PTHR23513:SF11">
    <property type="entry name" value="STAPHYLOFERRIN A TRANSPORTER"/>
    <property type="match status" value="1"/>
</dbReference>
<keyword evidence="2" id="KW-1003">Cell membrane</keyword>
<name>A0A4R5AE20_9ACTN</name>